<organism evidence="2 3">
    <name type="scientific">Helianthus annuus</name>
    <name type="common">Common sunflower</name>
    <dbReference type="NCBI Taxonomy" id="4232"/>
    <lineage>
        <taxon>Eukaryota</taxon>
        <taxon>Viridiplantae</taxon>
        <taxon>Streptophyta</taxon>
        <taxon>Embryophyta</taxon>
        <taxon>Tracheophyta</taxon>
        <taxon>Spermatophyta</taxon>
        <taxon>Magnoliopsida</taxon>
        <taxon>eudicotyledons</taxon>
        <taxon>Gunneridae</taxon>
        <taxon>Pentapetalae</taxon>
        <taxon>asterids</taxon>
        <taxon>campanulids</taxon>
        <taxon>Asterales</taxon>
        <taxon>Asteraceae</taxon>
        <taxon>Asteroideae</taxon>
        <taxon>Heliantheae alliance</taxon>
        <taxon>Heliantheae</taxon>
        <taxon>Helianthus</taxon>
    </lineage>
</organism>
<keyword evidence="1" id="KW-0812">Transmembrane</keyword>
<reference evidence="2" key="1">
    <citation type="journal article" date="2017" name="Nature">
        <title>The sunflower genome provides insights into oil metabolism, flowering and Asterid evolution.</title>
        <authorList>
            <person name="Badouin H."/>
            <person name="Gouzy J."/>
            <person name="Grassa C.J."/>
            <person name="Murat F."/>
            <person name="Staton S.E."/>
            <person name="Cottret L."/>
            <person name="Lelandais-Briere C."/>
            <person name="Owens G.L."/>
            <person name="Carrere S."/>
            <person name="Mayjonade B."/>
            <person name="Legrand L."/>
            <person name="Gill N."/>
            <person name="Kane N.C."/>
            <person name="Bowers J.E."/>
            <person name="Hubner S."/>
            <person name="Bellec A."/>
            <person name="Berard A."/>
            <person name="Berges H."/>
            <person name="Blanchet N."/>
            <person name="Boniface M.C."/>
            <person name="Brunel D."/>
            <person name="Catrice O."/>
            <person name="Chaidir N."/>
            <person name="Claudel C."/>
            <person name="Donnadieu C."/>
            <person name="Faraut T."/>
            <person name="Fievet G."/>
            <person name="Helmstetter N."/>
            <person name="King M."/>
            <person name="Knapp S.J."/>
            <person name="Lai Z."/>
            <person name="Le Paslier M.C."/>
            <person name="Lippi Y."/>
            <person name="Lorenzon L."/>
            <person name="Mandel J.R."/>
            <person name="Marage G."/>
            <person name="Marchand G."/>
            <person name="Marquand E."/>
            <person name="Bret-Mestries E."/>
            <person name="Morien E."/>
            <person name="Nambeesan S."/>
            <person name="Nguyen T."/>
            <person name="Pegot-Espagnet P."/>
            <person name="Pouilly N."/>
            <person name="Raftis F."/>
            <person name="Sallet E."/>
            <person name="Schiex T."/>
            <person name="Thomas J."/>
            <person name="Vandecasteele C."/>
            <person name="Vares D."/>
            <person name="Vear F."/>
            <person name="Vautrin S."/>
            <person name="Crespi M."/>
            <person name="Mangin B."/>
            <person name="Burke J.M."/>
            <person name="Salse J."/>
            <person name="Munos S."/>
            <person name="Vincourt P."/>
            <person name="Rieseberg L.H."/>
            <person name="Langlade N.B."/>
        </authorList>
    </citation>
    <scope>NUCLEOTIDE SEQUENCE</scope>
    <source>
        <tissue evidence="2">Leaves</tissue>
    </source>
</reference>
<sequence>MKGREGRKRYRMAEVRSRTRDLHKLLLRAGHLLEPVFEPGTQVTPITYYVPILLLFLLLLTWSDFVKLRL</sequence>
<feature type="transmembrane region" description="Helical" evidence="1">
    <location>
        <begin position="46"/>
        <end position="66"/>
    </location>
</feature>
<dbReference type="EMBL" id="MNCJ02000320">
    <property type="protein sequence ID" value="KAF5804706.1"/>
    <property type="molecule type" value="Genomic_DNA"/>
</dbReference>
<evidence type="ECO:0000256" key="1">
    <source>
        <dbReference type="SAM" id="Phobius"/>
    </source>
</evidence>
<keyword evidence="1" id="KW-1133">Transmembrane helix</keyword>
<dbReference type="AlphaFoldDB" id="A0A9K3IXZ5"/>
<dbReference type="Proteomes" id="UP000215914">
    <property type="component" value="Unassembled WGS sequence"/>
</dbReference>
<gene>
    <name evidence="2" type="ORF">HanXRQr2_Chr05g0200281</name>
</gene>
<proteinExistence type="predicted"/>
<keyword evidence="3" id="KW-1185">Reference proteome</keyword>
<reference evidence="2" key="2">
    <citation type="submission" date="2020-06" db="EMBL/GenBank/DDBJ databases">
        <title>Helianthus annuus Genome sequencing and assembly Release 2.</title>
        <authorList>
            <person name="Gouzy J."/>
            <person name="Langlade N."/>
            <person name="Munos S."/>
        </authorList>
    </citation>
    <scope>NUCLEOTIDE SEQUENCE</scope>
    <source>
        <tissue evidence="2">Leaves</tissue>
    </source>
</reference>
<protein>
    <submittedName>
        <fullName evidence="2">Uncharacterized protein</fullName>
    </submittedName>
</protein>
<comment type="caution">
    <text evidence="2">The sequence shown here is derived from an EMBL/GenBank/DDBJ whole genome shotgun (WGS) entry which is preliminary data.</text>
</comment>
<keyword evidence="1" id="KW-0472">Membrane</keyword>
<name>A0A9K3IXZ5_HELAN</name>
<evidence type="ECO:0000313" key="3">
    <source>
        <dbReference type="Proteomes" id="UP000215914"/>
    </source>
</evidence>
<evidence type="ECO:0000313" key="2">
    <source>
        <dbReference type="EMBL" id="KAF5804706.1"/>
    </source>
</evidence>
<dbReference type="Gramene" id="mRNA:HanXRQr2_Chr05g0200281">
    <property type="protein sequence ID" value="mRNA:HanXRQr2_Chr05g0200281"/>
    <property type="gene ID" value="HanXRQr2_Chr05g0200281"/>
</dbReference>
<accession>A0A9K3IXZ5</accession>